<sequence>MIAMGRTNPTFRDVLRSVEDRWTPFRRALRYEDQQRFDRLLGHARTHADAAGNLNHHSPIVPVLLAIGLAQERRLDELEARLDELEGEIGEQANRTDALEAQIDDLGHQYDEISAENETSPHERTG</sequence>
<protein>
    <recommendedName>
        <fullName evidence="2">DUF8156 domain-containing protein</fullName>
    </recommendedName>
</protein>
<evidence type="ECO:0000313" key="3">
    <source>
        <dbReference type="EMBL" id="CCQ33904.1"/>
    </source>
</evidence>
<organism evidence="3 4">
    <name type="scientific">Halorhabdus tiamatea SARL4B</name>
    <dbReference type="NCBI Taxonomy" id="1033806"/>
    <lineage>
        <taxon>Archaea</taxon>
        <taxon>Methanobacteriati</taxon>
        <taxon>Methanobacteriota</taxon>
        <taxon>Stenosarchaea group</taxon>
        <taxon>Halobacteria</taxon>
        <taxon>Halobacteriales</taxon>
        <taxon>Haloarculaceae</taxon>
        <taxon>Halorhabdus</taxon>
    </lineage>
</organism>
<name>F7PGU1_9EURY</name>
<dbReference type="EMBL" id="HF571520">
    <property type="protein sequence ID" value="CCQ33904.1"/>
    <property type="molecule type" value="Genomic_DNA"/>
</dbReference>
<dbReference type="InterPro" id="IPR058469">
    <property type="entry name" value="DUF8156"/>
</dbReference>
<dbReference type="KEGG" id="hti:HTIA_1780"/>
<gene>
    <name evidence="3" type="ORF">HTIA_1780</name>
</gene>
<dbReference type="AlphaFoldDB" id="F7PGU1"/>
<evidence type="ECO:0000313" key="4">
    <source>
        <dbReference type="Proteomes" id="UP000015381"/>
    </source>
</evidence>
<keyword evidence="4" id="KW-1185">Reference proteome</keyword>
<evidence type="ECO:0000259" key="2">
    <source>
        <dbReference type="Pfam" id="PF26485"/>
    </source>
</evidence>
<dbReference type="Proteomes" id="UP000015381">
    <property type="component" value="Chromosome I"/>
</dbReference>
<dbReference type="Pfam" id="PF26485">
    <property type="entry name" value="DUF8156"/>
    <property type="match status" value="1"/>
</dbReference>
<feature type="region of interest" description="Disordered" evidence="1">
    <location>
        <begin position="104"/>
        <end position="126"/>
    </location>
</feature>
<feature type="domain" description="DUF8156" evidence="2">
    <location>
        <begin position="4"/>
        <end position="101"/>
    </location>
</feature>
<dbReference type="Gene3D" id="1.20.1270.70">
    <property type="entry name" value="Designed single chain three-helix bundle"/>
    <property type="match status" value="1"/>
</dbReference>
<reference evidence="3 4" key="1">
    <citation type="journal article" date="2014" name="Environ. Microbiol.">
        <title>Halorhabdus tiamatea: proteogenomics and glycosidase activity measurements identify the first cultivated euryarchaeon from a deep-sea anoxic brine lake as potential polysaccharide degrader.</title>
        <authorList>
            <person name="Werner J."/>
            <person name="Ferrer M."/>
            <person name="Michel G."/>
            <person name="Mann A.J."/>
            <person name="Huang S."/>
            <person name="Juarez S."/>
            <person name="Ciordia S."/>
            <person name="Albar J.P."/>
            <person name="Alcaide M."/>
            <person name="La Cono V."/>
            <person name="Yakimov M.M."/>
            <person name="Antunes A."/>
            <person name="Taborda M."/>
            <person name="Da Costa M.S."/>
            <person name="Amann R.I."/>
            <person name="Gloeckner F.O."/>
            <person name="Golyshina O.V."/>
            <person name="Golyshin P.N."/>
            <person name="Teeling H."/>
        </authorList>
    </citation>
    <scope>NUCLEOTIDE SEQUENCE [LARGE SCALE GENOMIC DNA]</scope>
    <source>
        <strain evidence="4">SARL4B</strain>
    </source>
</reference>
<dbReference type="HOGENOM" id="CLU_161781_0_0_2"/>
<evidence type="ECO:0000256" key="1">
    <source>
        <dbReference type="SAM" id="MobiDB-lite"/>
    </source>
</evidence>
<proteinExistence type="predicted"/>
<accession>F7PGU1</accession>